<dbReference type="STRING" id="91626.A0A0C9LWC3"/>
<evidence type="ECO:0000313" key="3">
    <source>
        <dbReference type="Proteomes" id="UP000053815"/>
    </source>
</evidence>
<feature type="compositionally biased region" description="Polar residues" evidence="1">
    <location>
        <begin position="494"/>
        <end position="503"/>
    </location>
</feature>
<feature type="compositionally biased region" description="Basic and acidic residues" evidence="1">
    <location>
        <begin position="368"/>
        <end position="382"/>
    </location>
</feature>
<feature type="compositionally biased region" description="Low complexity" evidence="1">
    <location>
        <begin position="458"/>
        <end position="480"/>
    </location>
</feature>
<feature type="compositionally biased region" description="Basic residues" evidence="1">
    <location>
        <begin position="353"/>
        <end position="367"/>
    </location>
</feature>
<gene>
    <name evidence="2" type="ORF">MAM1_0197d07784</name>
</gene>
<feature type="compositionally biased region" description="Basic and acidic residues" evidence="1">
    <location>
        <begin position="504"/>
        <end position="515"/>
    </location>
</feature>
<name>A0A0C9LWC3_9FUNG</name>
<organism evidence="2">
    <name type="scientific">Mucor ambiguus</name>
    <dbReference type="NCBI Taxonomy" id="91626"/>
    <lineage>
        <taxon>Eukaryota</taxon>
        <taxon>Fungi</taxon>
        <taxon>Fungi incertae sedis</taxon>
        <taxon>Mucoromycota</taxon>
        <taxon>Mucoromycotina</taxon>
        <taxon>Mucoromycetes</taxon>
        <taxon>Mucorales</taxon>
        <taxon>Mucorineae</taxon>
        <taxon>Mucoraceae</taxon>
        <taxon>Mucor</taxon>
    </lineage>
</organism>
<reference evidence="2" key="1">
    <citation type="submission" date="2014-09" db="EMBL/GenBank/DDBJ databases">
        <title>Draft genome sequence of an oleaginous Mucoromycotina fungus Mucor ambiguus NBRC6742.</title>
        <authorList>
            <person name="Takeda I."/>
            <person name="Yamane N."/>
            <person name="Morita T."/>
            <person name="Tamano K."/>
            <person name="Machida M."/>
            <person name="Baker S."/>
            <person name="Koike H."/>
        </authorList>
    </citation>
    <scope>NUCLEOTIDE SEQUENCE</scope>
    <source>
        <strain evidence="2">NBRC 6742</strain>
    </source>
</reference>
<evidence type="ECO:0000256" key="1">
    <source>
        <dbReference type="SAM" id="MobiDB-lite"/>
    </source>
</evidence>
<dbReference type="Proteomes" id="UP000053815">
    <property type="component" value="Unassembled WGS sequence"/>
</dbReference>
<dbReference type="EMBL" id="DF836486">
    <property type="protein sequence ID" value="GAN08275.1"/>
    <property type="molecule type" value="Genomic_DNA"/>
</dbReference>
<sequence length="515" mass="56863">MSAEDRRMNSRIRAFLFSQIEETKDNVRLAYVLGARQKAGDTLSQQELDFLQEQEIEKKVLEKLEKMLDRSEHPIGGRRANPNHGLLGEKEVFAVLRFFYLVRIAQQGFLPLIANAYPTLEPEAIIYLADKLVAGSMSGISTIHHELSFAEMMKNEARGNARDIAFKLYKEANEPVADGFTTTYKEIMQIAHCIAGQGIYEHQQKASDTSATTLFEPSIASVPPVYVVLPHMSMAGDPKLSVPPVDPTLPIPGFLLSSKTAHVTPAAPKDVKENLASSAWTDPNAIVDDFSTMPAKTTDVETPPPSTHASEDVPDQPPVEANGHVDGRNTTHEKADSIVEADETAAKDTEKTTRKKKSSSSKKKSKRSKSDKSKRSESRASQDDATTSTHDEQFQDQEPDNDNNEPEPQQQQQEKEEEDSDNDRFADADLSDDEHEILRHDDDNQVQDTTSITQAQQSSDNAATPSDTTTTNTAAVPSPSQWQNFAATCHDNTDGSNTPSTPKDSTRSSPKSERR</sequence>
<feature type="compositionally biased region" description="Polar residues" evidence="1">
    <location>
        <begin position="446"/>
        <end position="457"/>
    </location>
</feature>
<feature type="region of interest" description="Disordered" evidence="1">
    <location>
        <begin position="295"/>
        <end position="515"/>
    </location>
</feature>
<evidence type="ECO:0000313" key="2">
    <source>
        <dbReference type="EMBL" id="GAN08275.1"/>
    </source>
</evidence>
<dbReference type="AlphaFoldDB" id="A0A0C9LWC3"/>
<proteinExistence type="predicted"/>
<keyword evidence="3" id="KW-1185">Reference proteome</keyword>
<feature type="compositionally biased region" description="Basic and acidic residues" evidence="1">
    <location>
        <begin position="323"/>
        <end position="337"/>
    </location>
</feature>
<protein>
    <submittedName>
        <fullName evidence="2">Uncharacterized protein</fullName>
    </submittedName>
</protein>
<feature type="compositionally biased region" description="Acidic residues" evidence="1">
    <location>
        <begin position="394"/>
        <end position="405"/>
    </location>
</feature>
<accession>A0A0C9LWC3</accession>
<dbReference type="OrthoDB" id="2271095at2759"/>